<dbReference type="InterPro" id="IPR000873">
    <property type="entry name" value="AMP-dep_synth/lig_dom"/>
</dbReference>
<comment type="similarity">
    <text evidence="1">Belongs to the ATP-dependent AMP-binding enzyme family.</text>
</comment>
<dbReference type="AlphaFoldDB" id="A0A1X7D4F7"/>
<organism evidence="5 6">
    <name type="scientific">Kocuria marina subsp. indica</name>
    <dbReference type="NCBI Taxonomy" id="1049583"/>
    <lineage>
        <taxon>Bacteria</taxon>
        <taxon>Bacillati</taxon>
        <taxon>Actinomycetota</taxon>
        <taxon>Actinomycetes</taxon>
        <taxon>Micrococcales</taxon>
        <taxon>Micrococcaceae</taxon>
        <taxon>Kocuria</taxon>
    </lineage>
</organism>
<accession>A0A1X7D4F7</accession>
<dbReference type="PANTHER" id="PTHR43201:SF5">
    <property type="entry name" value="MEDIUM-CHAIN ACYL-COA LIGASE ACSF2, MITOCHONDRIAL"/>
    <property type="match status" value="1"/>
</dbReference>
<dbReference type="Proteomes" id="UP000192929">
    <property type="component" value="Unassembled WGS sequence"/>
</dbReference>
<dbReference type="GO" id="GO:0006631">
    <property type="term" value="P:fatty acid metabolic process"/>
    <property type="evidence" value="ECO:0007669"/>
    <property type="project" value="TreeGrafter"/>
</dbReference>
<feature type="domain" description="AMP-dependent synthetase/ligase" evidence="4">
    <location>
        <begin position="2"/>
        <end position="162"/>
    </location>
</feature>
<keyword evidence="6" id="KW-1185">Reference proteome</keyword>
<evidence type="ECO:0000256" key="1">
    <source>
        <dbReference type="ARBA" id="ARBA00006432"/>
    </source>
</evidence>
<feature type="region of interest" description="Disordered" evidence="3">
    <location>
        <begin position="140"/>
        <end position="216"/>
    </location>
</feature>
<dbReference type="GO" id="GO:0031956">
    <property type="term" value="F:medium-chain fatty acid-CoA ligase activity"/>
    <property type="evidence" value="ECO:0007669"/>
    <property type="project" value="TreeGrafter"/>
</dbReference>
<dbReference type="Gene3D" id="2.30.38.10">
    <property type="entry name" value="Luciferase, Domain 3"/>
    <property type="match status" value="1"/>
</dbReference>
<evidence type="ECO:0000259" key="4">
    <source>
        <dbReference type="Pfam" id="PF00501"/>
    </source>
</evidence>
<feature type="compositionally biased region" description="Low complexity" evidence="3">
    <location>
        <begin position="166"/>
        <end position="177"/>
    </location>
</feature>
<dbReference type="Gene3D" id="3.40.50.980">
    <property type="match status" value="1"/>
</dbReference>
<dbReference type="SUPFAM" id="SSF56801">
    <property type="entry name" value="Acetyl-CoA synthetase-like"/>
    <property type="match status" value="1"/>
</dbReference>
<evidence type="ECO:0000313" key="5">
    <source>
        <dbReference type="EMBL" id="SMF08779.1"/>
    </source>
</evidence>
<evidence type="ECO:0000256" key="2">
    <source>
        <dbReference type="ARBA" id="ARBA00022598"/>
    </source>
</evidence>
<name>A0A1X7D4F7_9MICC</name>
<protein>
    <submittedName>
        <fullName evidence="5">AMP-binding enzyme</fullName>
    </submittedName>
</protein>
<evidence type="ECO:0000256" key="3">
    <source>
        <dbReference type="SAM" id="MobiDB-lite"/>
    </source>
</evidence>
<dbReference type="PANTHER" id="PTHR43201">
    <property type="entry name" value="ACYL-COA SYNTHETASE"/>
    <property type="match status" value="1"/>
</dbReference>
<sequence>MEKDRIVVVPPPYHCFGMVIGNLAATSHGSAIILSGPGFDPRAALRAVSQEKATSLYGVPTMFIAELELPDFGDYDLSSLRSGVMAGSPCPMEVMRKVIDKMHMSEVAICYGMTETSPVSFPTRAGDSVDRCVETVGRVHPPVKGRTVDPSTGETVPRVTAGGFHPPRLLGREGLLGVRRRRPARPSTPTAGCTPGTSPSWIRTGTRRSPAASTRW</sequence>
<keyword evidence="2" id="KW-0436">Ligase</keyword>
<dbReference type="EMBL" id="FXAC01000008">
    <property type="protein sequence ID" value="SMF08779.1"/>
    <property type="molecule type" value="Genomic_DNA"/>
</dbReference>
<dbReference type="Pfam" id="PF00501">
    <property type="entry name" value="AMP-binding"/>
    <property type="match status" value="1"/>
</dbReference>
<evidence type="ECO:0000313" key="6">
    <source>
        <dbReference type="Proteomes" id="UP000192929"/>
    </source>
</evidence>
<reference evidence="6" key="1">
    <citation type="submission" date="2017-04" db="EMBL/GenBank/DDBJ databases">
        <authorList>
            <person name="Varghese N."/>
            <person name="Submissions S."/>
        </authorList>
    </citation>
    <scope>NUCLEOTIDE SEQUENCE [LARGE SCALE GENOMIC DNA]</scope>
    <source>
        <strain evidence="6">NIO-1021</strain>
    </source>
</reference>
<proteinExistence type="inferred from homology"/>
<gene>
    <name evidence="5" type="ORF">SAMN06296028_10896</name>
</gene>